<evidence type="ECO:0000313" key="2">
    <source>
        <dbReference type="EMBL" id="KFO37532.1"/>
    </source>
</evidence>
<gene>
    <name evidence="2" type="ORF">H920_01017</name>
</gene>
<evidence type="ECO:0000256" key="1">
    <source>
        <dbReference type="SAM" id="MobiDB-lite"/>
    </source>
</evidence>
<keyword evidence="3" id="KW-1185">Reference proteome</keyword>
<dbReference type="EMBL" id="KN120802">
    <property type="protein sequence ID" value="KFO37532.1"/>
    <property type="molecule type" value="Genomic_DNA"/>
</dbReference>
<proteinExistence type="predicted"/>
<feature type="compositionally biased region" description="Basic and acidic residues" evidence="1">
    <location>
        <begin position="74"/>
        <end position="91"/>
    </location>
</feature>
<accession>A0A091E2F3</accession>
<name>A0A091E2F3_FUKDA</name>
<reference evidence="2 3" key="1">
    <citation type="submission" date="2013-11" db="EMBL/GenBank/DDBJ databases">
        <title>The Damaraland mole rat (Fukomys damarensis) genome and evolution of African mole rats.</title>
        <authorList>
            <person name="Gladyshev V.N."/>
            <person name="Fang X."/>
        </authorList>
    </citation>
    <scope>NUCLEOTIDE SEQUENCE [LARGE SCALE GENOMIC DNA]</scope>
    <source>
        <tissue evidence="2">Liver</tissue>
    </source>
</reference>
<organism evidence="2 3">
    <name type="scientific">Fukomys damarensis</name>
    <name type="common">Damaraland mole rat</name>
    <name type="synonym">Cryptomys damarensis</name>
    <dbReference type="NCBI Taxonomy" id="885580"/>
    <lineage>
        <taxon>Eukaryota</taxon>
        <taxon>Metazoa</taxon>
        <taxon>Chordata</taxon>
        <taxon>Craniata</taxon>
        <taxon>Vertebrata</taxon>
        <taxon>Euteleostomi</taxon>
        <taxon>Mammalia</taxon>
        <taxon>Eutheria</taxon>
        <taxon>Euarchontoglires</taxon>
        <taxon>Glires</taxon>
        <taxon>Rodentia</taxon>
        <taxon>Hystricomorpha</taxon>
        <taxon>Bathyergidae</taxon>
        <taxon>Fukomys</taxon>
    </lineage>
</organism>
<feature type="region of interest" description="Disordered" evidence="1">
    <location>
        <begin position="62"/>
        <end position="91"/>
    </location>
</feature>
<dbReference type="AlphaFoldDB" id="A0A091E2F3"/>
<protein>
    <submittedName>
        <fullName evidence="2">Uncharacterized protein</fullName>
    </submittedName>
</protein>
<sequence>MQKQRAAPKHPADAIAVLSTCAQLRVWGCVHASCSLRDQLPVGRLSPLQVCVLPGARSFTGWEGPWQRGASESSQRKREKQTVEKMQFRKE</sequence>
<evidence type="ECO:0000313" key="3">
    <source>
        <dbReference type="Proteomes" id="UP000028990"/>
    </source>
</evidence>
<dbReference type="Proteomes" id="UP000028990">
    <property type="component" value="Unassembled WGS sequence"/>
</dbReference>